<dbReference type="AlphaFoldDB" id="A0A369J4S2"/>
<dbReference type="InParanoid" id="A0A369J4S2"/>
<keyword evidence="3" id="KW-1185">Reference proteome</keyword>
<evidence type="ECO:0000313" key="2">
    <source>
        <dbReference type="EMBL" id="RDB16402.1"/>
    </source>
</evidence>
<organism evidence="2 3">
    <name type="scientific">Hypsizygus marmoreus</name>
    <name type="common">White beech mushroom</name>
    <name type="synonym">Agaricus marmoreus</name>
    <dbReference type="NCBI Taxonomy" id="39966"/>
    <lineage>
        <taxon>Eukaryota</taxon>
        <taxon>Fungi</taxon>
        <taxon>Dikarya</taxon>
        <taxon>Basidiomycota</taxon>
        <taxon>Agaricomycotina</taxon>
        <taxon>Agaricomycetes</taxon>
        <taxon>Agaricomycetidae</taxon>
        <taxon>Agaricales</taxon>
        <taxon>Tricholomatineae</taxon>
        <taxon>Lyophyllaceae</taxon>
        <taxon>Hypsizygus</taxon>
    </lineage>
</organism>
<evidence type="ECO:0000256" key="1">
    <source>
        <dbReference type="SAM" id="MobiDB-lite"/>
    </source>
</evidence>
<sequence length="113" mass="12769">MPATSTREYAESKSKYLLSLLMAIAASIDIREKPRIIGVPKLMSPSRVIGELHMVWWETKNGSRTEEEEEEGGRGARERSKCVRGVIDPERMSLKPKSLTSFIFGVDLEEEDV</sequence>
<dbReference type="EMBL" id="LUEZ02000124">
    <property type="protein sequence ID" value="RDB16402.1"/>
    <property type="molecule type" value="Genomic_DNA"/>
</dbReference>
<accession>A0A369J4S2</accession>
<feature type="region of interest" description="Disordered" evidence="1">
    <location>
        <begin position="61"/>
        <end position="80"/>
    </location>
</feature>
<comment type="caution">
    <text evidence="2">The sequence shown here is derived from an EMBL/GenBank/DDBJ whole genome shotgun (WGS) entry which is preliminary data.</text>
</comment>
<protein>
    <submittedName>
        <fullName evidence="2">Uncharacterized protein</fullName>
    </submittedName>
</protein>
<gene>
    <name evidence="2" type="ORF">Hypma_002961</name>
</gene>
<dbReference type="Proteomes" id="UP000076154">
    <property type="component" value="Unassembled WGS sequence"/>
</dbReference>
<evidence type="ECO:0000313" key="3">
    <source>
        <dbReference type="Proteomes" id="UP000076154"/>
    </source>
</evidence>
<proteinExistence type="predicted"/>
<reference evidence="2" key="1">
    <citation type="submission" date="2018-04" db="EMBL/GenBank/DDBJ databases">
        <title>Whole genome sequencing of Hypsizygus marmoreus.</title>
        <authorList>
            <person name="Choi I.-G."/>
            <person name="Min B."/>
            <person name="Kim J.-G."/>
            <person name="Kim S."/>
            <person name="Oh Y.-L."/>
            <person name="Kong W.-S."/>
            <person name="Park H."/>
            <person name="Jeong J."/>
            <person name="Song E.-S."/>
        </authorList>
    </citation>
    <scope>NUCLEOTIDE SEQUENCE [LARGE SCALE GENOMIC DNA]</scope>
    <source>
        <strain evidence="2">51987-8</strain>
    </source>
</reference>
<name>A0A369J4S2_HYPMA</name>